<gene>
    <name evidence="3" type="ORF">C8F04DRAFT_1394021</name>
</gene>
<dbReference type="Proteomes" id="UP001218188">
    <property type="component" value="Unassembled WGS sequence"/>
</dbReference>
<evidence type="ECO:0000256" key="2">
    <source>
        <dbReference type="SAM" id="Phobius"/>
    </source>
</evidence>
<evidence type="ECO:0000256" key="1">
    <source>
        <dbReference type="SAM" id="MobiDB-lite"/>
    </source>
</evidence>
<feature type="compositionally biased region" description="Basic and acidic residues" evidence="1">
    <location>
        <begin position="324"/>
        <end position="339"/>
    </location>
</feature>
<reference evidence="3" key="1">
    <citation type="submission" date="2023-03" db="EMBL/GenBank/DDBJ databases">
        <title>Massive genome expansion in bonnet fungi (Mycena s.s.) driven by repeated elements and novel gene families across ecological guilds.</title>
        <authorList>
            <consortium name="Lawrence Berkeley National Laboratory"/>
            <person name="Harder C.B."/>
            <person name="Miyauchi S."/>
            <person name="Viragh M."/>
            <person name="Kuo A."/>
            <person name="Thoen E."/>
            <person name="Andreopoulos B."/>
            <person name="Lu D."/>
            <person name="Skrede I."/>
            <person name="Drula E."/>
            <person name="Henrissat B."/>
            <person name="Morin E."/>
            <person name="Kohler A."/>
            <person name="Barry K."/>
            <person name="LaButti K."/>
            <person name="Morin E."/>
            <person name="Salamov A."/>
            <person name="Lipzen A."/>
            <person name="Mereny Z."/>
            <person name="Hegedus B."/>
            <person name="Baldrian P."/>
            <person name="Stursova M."/>
            <person name="Weitz H."/>
            <person name="Taylor A."/>
            <person name="Grigoriev I.V."/>
            <person name="Nagy L.G."/>
            <person name="Martin F."/>
            <person name="Kauserud H."/>
        </authorList>
    </citation>
    <scope>NUCLEOTIDE SEQUENCE</scope>
    <source>
        <strain evidence="3">CBHHK200</strain>
    </source>
</reference>
<feature type="transmembrane region" description="Helical" evidence="2">
    <location>
        <begin position="173"/>
        <end position="195"/>
    </location>
</feature>
<organism evidence="3 4">
    <name type="scientific">Mycena alexandri</name>
    <dbReference type="NCBI Taxonomy" id="1745969"/>
    <lineage>
        <taxon>Eukaryota</taxon>
        <taxon>Fungi</taxon>
        <taxon>Dikarya</taxon>
        <taxon>Basidiomycota</taxon>
        <taxon>Agaricomycotina</taxon>
        <taxon>Agaricomycetes</taxon>
        <taxon>Agaricomycetidae</taxon>
        <taxon>Agaricales</taxon>
        <taxon>Marasmiineae</taxon>
        <taxon>Mycenaceae</taxon>
        <taxon>Mycena</taxon>
    </lineage>
</organism>
<feature type="region of interest" description="Disordered" evidence="1">
    <location>
        <begin position="319"/>
        <end position="339"/>
    </location>
</feature>
<accession>A0AAD6SZ47</accession>
<name>A0AAD6SZ47_9AGAR</name>
<keyword evidence="2" id="KW-0472">Membrane</keyword>
<protein>
    <submittedName>
        <fullName evidence="3">Uncharacterized protein</fullName>
    </submittedName>
</protein>
<dbReference type="EMBL" id="JARJCM010000041">
    <property type="protein sequence ID" value="KAJ7036754.1"/>
    <property type="molecule type" value="Genomic_DNA"/>
</dbReference>
<dbReference type="AlphaFoldDB" id="A0AAD6SZ47"/>
<feature type="transmembrane region" description="Helical" evidence="2">
    <location>
        <begin position="133"/>
        <end position="153"/>
    </location>
</feature>
<evidence type="ECO:0000313" key="4">
    <source>
        <dbReference type="Proteomes" id="UP001218188"/>
    </source>
</evidence>
<feature type="transmembrane region" description="Helical" evidence="2">
    <location>
        <begin position="49"/>
        <end position="73"/>
    </location>
</feature>
<evidence type="ECO:0000313" key="3">
    <source>
        <dbReference type="EMBL" id="KAJ7036754.1"/>
    </source>
</evidence>
<keyword evidence="4" id="KW-1185">Reference proteome</keyword>
<keyword evidence="2" id="KW-0812">Transmembrane</keyword>
<sequence>MEDFPITEAQIVASFMESVFWGIYLITFFLCMRVLVFRPDFGLKRLSELNWPMLLVALAMCSFATLDVAVGLMHNIQAFVLYRGAKGAVGVFSDISNWVNVVKTVDVVMQTTLGDGLLIYRCWVVYGRSWRIVAFPILLWIGGAVCTVTNIVLEARLHSDALVTSKSLRPVIISFWVLTIVLNILTTGMLVFRIWKVDRESARFAYRTASSSGITTRPSRLKQAMRIIVESGLLYTTVALITFITYITNSNSAYATSDVEVQIVGIAFNLIIIRADNRAAEEQAMLNVSNHYPLHVVRGGMAPVVVDGVHVTVTRGFDNAMPTEGEKDRHSLGQKMSDV</sequence>
<proteinExistence type="predicted"/>
<feature type="transmembrane region" description="Helical" evidence="2">
    <location>
        <begin position="227"/>
        <end position="247"/>
    </location>
</feature>
<keyword evidence="2" id="KW-1133">Transmembrane helix</keyword>
<comment type="caution">
    <text evidence="3">The sequence shown here is derived from an EMBL/GenBank/DDBJ whole genome shotgun (WGS) entry which is preliminary data.</text>
</comment>
<feature type="transmembrane region" description="Helical" evidence="2">
    <location>
        <begin position="20"/>
        <end position="37"/>
    </location>
</feature>